<proteinExistence type="predicted"/>
<keyword evidence="2" id="KW-1185">Reference proteome</keyword>
<dbReference type="EMBL" id="CYSE01000001">
    <property type="protein sequence ID" value="CUH76268.1"/>
    <property type="molecule type" value="Genomic_DNA"/>
</dbReference>
<sequence>MHNLSRHDPISDRHEALSEEALGLEALICQTLARTLHRITTQAQTLLESILEECMGDDSGLDIAALRSILAVLKATA</sequence>
<reference evidence="1 2" key="1">
    <citation type="submission" date="2015-09" db="EMBL/GenBank/DDBJ databases">
        <authorList>
            <consortium name="Swine Surveillance"/>
        </authorList>
    </citation>
    <scope>NUCLEOTIDE SEQUENCE [LARGE SCALE GENOMIC DNA]</scope>
    <source>
        <strain evidence="1 2">CECT 7648</strain>
    </source>
</reference>
<evidence type="ECO:0000313" key="1">
    <source>
        <dbReference type="EMBL" id="CUH76268.1"/>
    </source>
</evidence>
<accession>A0A0P1G3I7</accession>
<dbReference type="Proteomes" id="UP000054935">
    <property type="component" value="Unassembled WGS sequence"/>
</dbReference>
<organism evidence="1 2">
    <name type="scientific">Tropicibacter naphthalenivorans</name>
    <dbReference type="NCBI Taxonomy" id="441103"/>
    <lineage>
        <taxon>Bacteria</taxon>
        <taxon>Pseudomonadati</taxon>
        <taxon>Pseudomonadota</taxon>
        <taxon>Alphaproteobacteria</taxon>
        <taxon>Rhodobacterales</taxon>
        <taxon>Roseobacteraceae</taxon>
        <taxon>Tropicibacter</taxon>
    </lineage>
</organism>
<name>A0A0P1G3I7_9RHOB</name>
<dbReference type="AlphaFoldDB" id="A0A0P1G3I7"/>
<protein>
    <submittedName>
        <fullName evidence="1">Uncharacterized protein</fullName>
    </submittedName>
</protein>
<evidence type="ECO:0000313" key="2">
    <source>
        <dbReference type="Proteomes" id="UP000054935"/>
    </source>
</evidence>
<dbReference type="RefSeq" id="WP_058246367.1">
    <property type="nucleotide sequence ID" value="NZ_CYSE01000001.1"/>
</dbReference>
<gene>
    <name evidence="1" type="ORF">TRN7648_00863</name>
</gene>